<organism evidence="3 4">
    <name type="scientific">Acropora cervicornis</name>
    <name type="common">Staghorn coral</name>
    <dbReference type="NCBI Taxonomy" id="6130"/>
    <lineage>
        <taxon>Eukaryota</taxon>
        <taxon>Metazoa</taxon>
        <taxon>Cnidaria</taxon>
        <taxon>Anthozoa</taxon>
        <taxon>Hexacorallia</taxon>
        <taxon>Scleractinia</taxon>
        <taxon>Astrocoeniina</taxon>
        <taxon>Acroporidae</taxon>
        <taxon>Acropora</taxon>
    </lineage>
</organism>
<evidence type="ECO:0000256" key="2">
    <source>
        <dbReference type="SAM" id="Phobius"/>
    </source>
</evidence>
<feature type="transmembrane region" description="Helical" evidence="2">
    <location>
        <begin position="7"/>
        <end position="30"/>
    </location>
</feature>
<feature type="transmembrane region" description="Helical" evidence="2">
    <location>
        <begin position="223"/>
        <end position="243"/>
    </location>
</feature>
<accession>A0AAD9V9F5</accession>
<feature type="transmembrane region" description="Helical" evidence="2">
    <location>
        <begin position="195"/>
        <end position="214"/>
    </location>
</feature>
<evidence type="ECO:0000313" key="4">
    <source>
        <dbReference type="Proteomes" id="UP001249851"/>
    </source>
</evidence>
<comment type="caution">
    <text evidence="3">The sequence shown here is derived from an EMBL/GenBank/DDBJ whole genome shotgun (WGS) entry which is preliminary data.</text>
</comment>
<reference evidence="3" key="1">
    <citation type="journal article" date="2023" name="G3 (Bethesda)">
        <title>Whole genome assembly and annotation of the endangered Caribbean coral Acropora cervicornis.</title>
        <authorList>
            <person name="Selwyn J.D."/>
            <person name="Vollmer S.V."/>
        </authorList>
    </citation>
    <scope>NUCLEOTIDE SEQUENCE</scope>
    <source>
        <strain evidence="3">K2</strain>
    </source>
</reference>
<dbReference type="PANTHER" id="PTHR33802:SF1">
    <property type="entry name" value="XK-RELATED PROTEIN"/>
    <property type="match status" value="1"/>
</dbReference>
<evidence type="ECO:0000256" key="1">
    <source>
        <dbReference type="SAM" id="MobiDB-lite"/>
    </source>
</evidence>
<feature type="transmembrane region" description="Helical" evidence="2">
    <location>
        <begin position="255"/>
        <end position="276"/>
    </location>
</feature>
<keyword evidence="4" id="KW-1185">Reference proteome</keyword>
<evidence type="ECO:0000313" key="3">
    <source>
        <dbReference type="EMBL" id="KAK2566178.1"/>
    </source>
</evidence>
<dbReference type="PANTHER" id="PTHR33802">
    <property type="entry name" value="SI:CH211-161H7.5-RELATED"/>
    <property type="match status" value="1"/>
</dbReference>
<dbReference type="Proteomes" id="UP001249851">
    <property type="component" value="Unassembled WGS sequence"/>
</dbReference>
<reference evidence="3" key="2">
    <citation type="journal article" date="2023" name="Science">
        <title>Genomic signatures of disease resistance in endangered staghorn corals.</title>
        <authorList>
            <person name="Vollmer S.V."/>
            <person name="Selwyn J.D."/>
            <person name="Despard B.A."/>
            <person name="Roesel C.L."/>
        </authorList>
    </citation>
    <scope>NUCLEOTIDE SEQUENCE</scope>
    <source>
        <strain evidence="3">K2</strain>
    </source>
</reference>
<dbReference type="AlphaFoldDB" id="A0AAD9V9F5"/>
<feature type="transmembrane region" description="Helical" evidence="2">
    <location>
        <begin position="155"/>
        <end position="175"/>
    </location>
</feature>
<proteinExistence type="predicted"/>
<gene>
    <name evidence="3" type="ORF">P5673_009629</name>
</gene>
<feature type="region of interest" description="Disordered" evidence="1">
    <location>
        <begin position="288"/>
        <end position="320"/>
    </location>
</feature>
<feature type="transmembrane region" description="Helical" evidence="2">
    <location>
        <begin position="124"/>
        <end position="143"/>
    </location>
</feature>
<feature type="transmembrane region" description="Helical" evidence="2">
    <location>
        <begin position="63"/>
        <end position="83"/>
    </location>
</feature>
<feature type="transmembrane region" description="Helical" evidence="2">
    <location>
        <begin position="90"/>
        <end position="112"/>
    </location>
</feature>
<sequence>MASCYRVIKAVCIASNLIMYTLLLVMNYAANNRSGILLGNSSIREMTRKYSIEFSPAPFAFEIWKLVNAWTSVWILYSATHIFRTSVPDVLPAFFFVSFTLATIANIAWTQFMSWEIIPPTTGFAFAMMIFLYAALLCSYAGLHKQRYHIRKLDFWIIQLLVNNGIAVYATWATITAFRHFALSMIYFHGVDRELAVTVALGVIAVAMIIWFILENTLWKQHLLYTVTIYPVLIWAFMASVILNLNHVSHTNTVIMQALLTMSGTFFIGKICHLTWNVVQKRKHTRSSDDIEISEIPRAQTKKDKQKYTSKRESQQGFGQ</sequence>
<name>A0AAD9V9F5_ACRCE</name>
<keyword evidence="2" id="KW-1133">Transmembrane helix</keyword>
<protein>
    <submittedName>
        <fullName evidence="3">Uncharacterized protein</fullName>
    </submittedName>
</protein>
<keyword evidence="2" id="KW-0472">Membrane</keyword>
<dbReference type="EMBL" id="JARQWQ010000017">
    <property type="protein sequence ID" value="KAK2566178.1"/>
    <property type="molecule type" value="Genomic_DNA"/>
</dbReference>
<feature type="compositionally biased region" description="Basic and acidic residues" evidence="1">
    <location>
        <begin position="301"/>
        <end position="314"/>
    </location>
</feature>
<keyword evidence="2" id="KW-0812">Transmembrane</keyword>